<dbReference type="PANTHER" id="PTHR10721">
    <property type="entry name" value="MITOCHONDRIAL IMPORT INNER MEMBRANE TRANSLOCASE SUBUNIT TIM44"/>
    <property type="match status" value="1"/>
</dbReference>
<dbReference type="Gene3D" id="3.10.450.240">
    <property type="match status" value="1"/>
</dbReference>
<dbReference type="InterPro" id="IPR039544">
    <property type="entry name" value="Tim44-like"/>
</dbReference>
<protein>
    <submittedName>
        <fullName evidence="7">Mitochondrial import inner membrane translocase subunit Tim44</fullName>
    </submittedName>
</protein>
<dbReference type="GO" id="GO:0016020">
    <property type="term" value="C:membrane"/>
    <property type="evidence" value="ECO:0007669"/>
    <property type="project" value="UniProtKB-SubCell"/>
</dbReference>
<dbReference type="InterPro" id="IPR032710">
    <property type="entry name" value="NTF2-like_dom_sf"/>
</dbReference>
<comment type="similarity">
    <text evidence="2">Belongs to the Tim44 family.</text>
</comment>
<dbReference type="InterPro" id="IPR007379">
    <property type="entry name" value="Tim44-like_dom"/>
</dbReference>
<proteinExistence type="inferred from homology"/>
<reference evidence="7 8" key="1">
    <citation type="submission" date="2012-11" db="EMBL/GenBank/DDBJ databases">
        <title>Whole genome sequence of Gluconacetobacter europaeus NBRC3261.</title>
        <authorList>
            <person name="Azuma Y."/>
            <person name="Higashiura N."/>
            <person name="Hirakawa H."/>
            <person name="Matsushita K."/>
        </authorList>
    </citation>
    <scope>NUCLEOTIDE SEQUENCE [LARGE SCALE GENOMIC DNA]</scope>
    <source>
        <strain evidence="7 8">NBRC 3261</strain>
    </source>
</reference>
<organism evidence="7 8">
    <name type="scientific">Komagataeibacter europaeus NBRC 3261</name>
    <dbReference type="NCBI Taxonomy" id="1234669"/>
    <lineage>
        <taxon>Bacteria</taxon>
        <taxon>Pseudomonadati</taxon>
        <taxon>Pseudomonadota</taxon>
        <taxon>Alphaproteobacteria</taxon>
        <taxon>Acetobacterales</taxon>
        <taxon>Acetobacteraceae</taxon>
        <taxon>Komagataeibacter</taxon>
    </lineage>
</organism>
<dbReference type="GO" id="GO:0051087">
    <property type="term" value="F:protein-folding chaperone binding"/>
    <property type="evidence" value="ECO:0007669"/>
    <property type="project" value="TreeGrafter"/>
</dbReference>
<keyword evidence="5" id="KW-0812">Transmembrane</keyword>
<comment type="subcellular location">
    <subcellularLocation>
        <location evidence="1">Membrane</location>
    </subcellularLocation>
</comment>
<dbReference type="Proteomes" id="UP000032675">
    <property type="component" value="Unassembled WGS sequence"/>
</dbReference>
<feature type="domain" description="Tim44-like" evidence="6">
    <location>
        <begin position="105"/>
        <end position="257"/>
    </location>
</feature>
<evidence type="ECO:0000256" key="2">
    <source>
        <dbReference type="ARBA" id="ARBA00009597"/>
    </source>
</evidence>
<evidence type="ECO:0000259" key="6">
    <source>
        <dbReference type="SMART" id="SM00978"/>
    </source>
</evidence>
<keyword evidence="5" id="KW-1133">Transmembrane helix</keyword>
<dbReference type="Pfam" id="PF04280">
    <property type="entry name" value="Tim44"/>
    <property type="match status" value="1"/>
</dbReference>
<keyword evidence="3" id="KW-0809">Transit peptide</keyword>
<evidence type="ECO:0000256" key="4">
    <source>
        <dbReference type="ARBA" id="ARBA00023136"/>
    </source>
</evidence>
<evidence type="ECO:0000256" key="3">
    <source>
        <dbReference type="ARBA" id="ARBA00022946"/>
    </source>
</evidence>
<dbReference type="GO" id="GO:0030150">
    <property type="term" value="P:protein import into mitochondrial matrix"/>
    <property type="evidence" value="ECO:0007669"/>
    <property type="project" value="TreeGrafter"/>
</dbReference>
<accession>A0A0D6PX12</accession>
<dbReference type="SUPFAM" id="SSF54427">
    <property type="entry name" value="NTF2-like"/>
    <property type="match status" value="1"/>
</dbReference>
<dbReference type="PANTHER" id="PTHR10721:SF1">
    <property type="entry name" value="MITOCHONDRIAL IMPORT INNER MEMBRANE TRANSLOCASE SUBUNIT TIM44"/>
    <property type="match status" value="1"/>
</dbReference>
<dbReference type="AlphaFoldDB" id="A0A0D6PX12"/>
<dbReference type="EMBL" id="BANI01000019">
    <property type="protein sequence ID" value="GAN95300.1"/>
    <property type="molecule type" value="Genomic_DNA"/>
</dbReference>
<evidence type="ECO:0000256" key="1">
    <source>
        <dbReference type="ARBA" id="ARBA00004370"/>
    </source>
</evidence>
<sequence>MRIVLAPAVAYVVAQGNLGRGPACIMDARGMNFSFGHFPLDLIVLGLVAVFLVLRLRSILGRRVGAEPAPRPMAPPPMAANVVEQKPEPPPPAINYDIPTPDTRVGGVLARIGALQPGFTPQDFARGTEAAFRQIVGAYAAGDLNVLRQHLTAATFSAFEAAIQSRQQAGEVLRSEIRDITDIAIIGADIDETTGPHPLARIEVRIVSDQISLTVDSNGQPVAGVDAVTEFSDLWTFERLLGVNTDGAGWRLGASRSA</sequence>
<evidence type="ECO:0000313" key="8">
    <source>
        <dbReference type="Proteomes" id="UP000032675"/>
    </source>
</evidence>
<gene>
    <name evidence="7" type="ORF">Geu3261_0019_009</name>
</gene>
<dbReference type="NCBIfam" id="NF033779">
    <property type="entry name" value="Tim44_TimA_adap"/>
    <property type="match status" value="1"/>
</dbReference>
<evidence type="ECO:0000313" key="7">
    <source>
        <dbReference type="EMBL" id="GAN95300.1"/>
    </source>
</evidence>
<evidence type="ECO:0000256" key="5">
    <source>
        <dbReference type="SAM" id="Phobius"/>
    </source>
</evidence>
<feature type="transmembrane region" description="Helical" evidence="5">
    <location>
        <begin position="38"/>
        <end position="56"/>
    </location>
</feature>
<comment type="caution">
    <text evidence="7">The sequence shown here is derived from an EMBL/GenBank/DDBJ whole genome shotgun (WGS) entry which is preliminary data.</text>
</comment>
<name>A0A0D6PX12_KOMEU</name>
<keyword evidence="4 5" id="KW-0472">Membrane</keyword>
<dbReference type="SMART" id="SM00978">
    <property type="entry name" value="Tim44"/>
    <property type="match status" value="1"/>
</dbReference>